<evidence type="ECO:0000313" key="2">
    <source>
        <dbReference type="Proteomes" id="UP000012073"/>
    </source>
</evidence>
<dbReference type="AlphaFoldDB" id="R7QFS7"/>
<dbReference type="RefSeq" id="XP_005716094.1">
    <property type="nucleotide sequence ID" value="XM_005716037.1"/>
</dbReference>
<evidence type="ECO:0000313" key="1">
    <source>
        <dbReference type="EMBL" id="CDF36275.1"/>
    </source>
</evidence>
<organism evidence="1 2">
    <name type="scientific">Chondrus crispus</name>
    <name type="common">Carrageen Irish moss</name>
    <name type="synonym">Polymorpha crispa</name>
    <dbReference type="NCBI Taxonomy" id="2769"/>
    <lineage>
        <taxon>Eukaryota</taxon>
        <taxon>Rhodophyta</taxon>
        <taxon>Florideophyceae</taxon>
        <taxon>Rhodymeniophycidae</taxon>
        <taxon>Gigartinales</taxon>
        <taxon>Gigartinaceae</taxon>
        <taxon>Chondrus</taxon>
    </lineage>
</organism>
<dbReference type="EMBL" id="HG001769">
    <property type="protein sequence ID" value="CDF36275.1"/>
    <property type="molecule type" value="Genomic_DNA"/>
</dbReference>
<dbReference type="Proteomes" id="UP000012073">
    <property type="component" value="Unassembled WGS sequence"/>
</dbReference>
<name>R7QFS7_CHOCR</name>
<dbReference type="KEGG" id="ccp:CHC_T00004640001"/>
<accession>R7QFS7</accession>
<sequence length="227" mass="26003">MSGDNTRALHYRPARCNKSRRPPLSPNQSQGRFTSCSFSLRRRLYARNSEASLVAVTLYSQDVWENVALFRIFHASQVSPWCPSHGVTCSRPPTDLCRTCPIGTYPWVARNTILAERNRGLTIRIGRSVLLACCRRDDLQLILRVAKSKERDTAIDYEATHAGPSIISIPAIVVSRQKMLRTSFESDDHEYFAAEAWVTLFERTRSFLFSFRRLHEAVASSHWQEVR</sequence>
<dbReference type="GeneID" id="17323811"/>
<gene>
    <name evidence="1" type="ORF">CHC_T00004640001</name>
</gene>
<dbReference type="Gramene" id="CDF36275">
    <property type="protein sequence ID" value="CDF36275"/>
    <property type="gene ID" value="CHC_T00004640001"/>
</dbReference>
<proteinExistence type="predicted"/>
<protein>
    <submittedName>
        <fullName evidence="1">Uncharacterized protein</fullName>
    </submittedName>
</protein>
<reference evidence="2" key="1">
    <citation type="journal article" date="2013" name="Proc. Natl. Acad. Sci. U.S.A.">
        <title>Genome structure and metabolic features in the red seaweed Chondrus crispus shed light on evolution of the Archaeplastida.</title>
        <authorList>
            <person name="Collen J."/>
            <person name="Porcel B."/>
            <person name="Carre W."/>
            <person name="Ball S.G."/>
            <person name="Chaparro C."/>
            <person name="Tonon T."/>
            <person name="Barbeyron T."/>
            <person name="Michel G."/>
            <person name="Noel B."/>
            <person name="Valentin K."/>
            <person name="Elias M."/>
            <person name="Artiguenave F."/>
            <person name="Arun A."/>
            <person name="Aury J.M."/>
            <person name="Barbosa-Neto J.F."/>
            <person name="Bothwell J.H."/>
            <person name="Bouget F.Y."/>
            <person name="Brillet L."/>
            <person name="Cabello-Hurtado F."/>
            <person name="Capella-Gutierrez S."/>
            <person name="Charrier B."/>
            <person name="Cladiere L."/>
            <person name="Cock J.M."/>
            <person name="Coelho S.M."/>
            <person name="Colleoni C."/>
            <person name="Czjzek M."/>
            <person name="Da Silva C."/>
            <person name="Delage L."/>
            <person name="Denoeud F."/>
            <person name="Deschamps P."/>
            <person name="Dittami S.M."/>
            <person name="Gabaldon T."/>
            <person name="Gachon C.M."/>
            <person name="Groisillier A."/>
            <person name="Herve C."/>
            <person name="Jabbari K."/>
            <person name="Katinka M."/>
            <person name="Kloareg B."/>
            <person name="Kowalczyk N."/>
            <person name="Labadie K."/>
            <person name="Leblanc C."/>
            <person name="Lopez P.J."/>
            <person name="McLachlan D.H."/>
            <person name="Meslet-Cladiere L."/>
            <person name="Moustafa A."/>
            <person name="Nehr Z."/>
            <person name="Nyvall Collen P."/>
            <person name="Panaud O."/>
            <person name="Partensky F."/>
            <person name="Poulain J."/>
            <person name="Rensing S.A."/>
            <person name="Rousvoal S."/>
            <person name="Samson G."/>
            <person name="Symeonidi A."/>
            <person name="Weissenbach J."/>
            <person name="Zambounis A."/>
            <person name="Wincker P."/>
            <person name="Boyen C."/>
        </authorList>
    </citation>
    <scope>NUCLEOTIDE SEQUENCE [LARGE SCALE GENOMIC DNA]</scope>
    <source>
        <strain evidence="2">cv. Stackhouse</strain>
    </source>
</reference>
<keyword evidence="2" id="KW-1185">Reference proteome</keyword>